<dbReference type="EMBL" id="FOVR01000001">
    <property type="protein sequence ID" value="SFN61208.1"/>
    <property type="molecule type" value="Genomic_DNA"/>
</dbReference>
<feature type="signal peptide" evidence="1">
    <location>
        <begin position="1"/>
        <end position="18"/>
    </location>
</feature>
<dbReference type="STRING" id="655353.SAMN04488056_101470"/>
<keyword evidence="1" id="KW-0732">Signal</keyword>
<dbReference type="Proteomes" id="UP000199236">
    <property type="component" value="Unassembled WGS sequence"/>
</dbReference>
<dbReference type="AlphaFoldDB" id="A0A1I5AFI6"/>
<evidence type="ECO:0000313" key="3">
    <source>
        <dbReference type="Proteomes" id="UP000199236"/>
    </source>
</evidence>
<protein>
    <recommendedName>
        <fullName evidence="4">Lipoprotein</fullName>
    </recommendedName>
</protein>
<evidence type="ECO:0008006" key="4">
    <source>
        <dbReference type="Google" id="ProtNLM"/>
    </source>
</evidence>
<reference evidence="2 3" key="1">
    <citation type="submission" date="2016-10" db="EMBL/GenBank/DDBJ databases">
        <authorList>
            <person name="de Groot N.N."/>
        </authorList>
    </citation>
    <scope>NUCLEOTIDE SEQUENCE [LARGE SCALE GENOMIC DNA]</scope>
    <source>
        <strain evidence="2 3">CGMCC 1.9157</strain>
    </source>
</reference>
<feature type="chain" id="PRO_5011630435" description="Lipoprotein" evidence="1">
    <location>
        <begin position="19"/>
        <end position="92"/>
    </location>
</feature>
<sequence length="92" mass="9820">MRKLTLTFLLTGFSLLLAGCASQTITIDSLCEAKAVPVSPEIKEQLRAWLTPEGKLKADAPKGAAAFLKSLRANNDLIKSNCSKGAGDDDRD</sequence>
<name>A0A1I5AFI6_9HYPH</name>
<dbReference type="RefSeq" id="WP_139229187.1">
    <property type="nucleotide sequence ID" value="NZ_FOVR01000001.1"/>
</dbReference>
<gene>
    <name evidence="2" type="ORF">SAMN04488056_101470</name>
</gene>
<evidence type="ECO:0000256" key="1">
    <source>
        <dbReference type="SAM" id="SignalP"/>
    </source>
</evidence>
<proteinExistence type="predicted"/>
<organism evidence="2 3">
    <name type="scientific">Cohaesibacter marisflavi</name>
    <dbReference type="NCBI Taxonomy" id="655353"/>
    <lineage>
        <taxon>Bacteria</taxon>
        <taxon>Pseudomonadati</taxon>
        <taxon>Pseudomonadota</taxon>
        <taxon>Alphaproteobacteria</taxon>
        <taxon>Hyphomicrobiales</taxon>
        <taxon>Cohaesibacteraceae</taxon>
    </lineage>
</organism>
<dbReference type="OrthoDB" id="8451044at2"/>
<evidence type="ECO:0000313" key="2">
    <source>
        <dbReference type="EMBL" id="SFN61208.1"/>
    </source>
</evidence>
<accession>A0A1I5AFI6</accession>
<keyword evidence="3" id="KW-1185">Reference proteome</keyword>
<dbReference type="PROSITE" id="PS51257">
    <property type="entry name" value="PROKAR_LIPOPROTEIN"/>
    <property type="match status" value="1"/>
</dbReference>